<evidence type="ECO:0000313" key="3">
    <source>
        <dbReference type="EMBL" id="QDZ12746.1"/>
    </source>
</evidence>
<name>A0A5B8LXJ6_9HYPH</name>
<organism evidence="3 4">
    <name type="scientific">Devosia ginsengisoli</name>
    <dbReference type="NCBI Taxonomy" id="400770"/>
    <lineage>
        <taxon>Bacteria</taxon>
        <taxon>Pseudomonadati</taxon>
        <taxon>Pseudomonadota</taxon>
        <taxon>Alphaproteobacteria</taxon>
        <taxon>Hyphomicrobiales</taxon>
        <taxon>Devosiaceae</taxon>
        <taxon>Devosia</taxon>
    </lineage>
</organism>
<gene>
    <name evidence="3" type="ORF">FPZ08_19570</name>
</gene>
<dbReference type="GO" id="GO:0016853">
    <property type="term" value="F:isomerase activity"/>
    <property type="evidence" value="ECO:0007669"/>
    <property type="project" value="UniProtKB-KW"/>
</dbReference>
<dbReference type="KEGG" id="dea:FPZ08_19570"/>
<dbReference type="PANTHER" id="PTHR11941">
    <property type="entry name" value="ENOYL-COA HYDRATASE-RELATED"/>
    <property type="match status" value="1"/>
</dbReference>
<keyword evidence="3" id="KW-0413">Isomerase</keyword>
<dbReference type="Proteomes" id="UP000315364">
    <property type="component" value="Chromosome"/>
</dbReference>
<dbReference type="InterPro" id="IPR029045">
    <property type="entry name" value="ClpP/crotonase-like_dom_sf"/>
</dbReference>
<dbReference type="InterPro" id="IPR018376">
    <property type="entry name" value="Enoyl-CoA_hyd/isom_CS"/>
</dbReference>
<evidence type="ECO:0000256" key="2">
    <source>
        <dbReference type="RuleBase" id="RU003707"/>
    </source>
</evidence>
<dbReference type="SUPFAM" id="SSF52096">
    <property type="entry name" value="ClpP/crotonase"/>
    <property type="match status" value="1"/>
</dbReference>
<comment type="similarity">
    <text evidence="1 2">Belongs to the enoyl-CoA hydratase/isomerase family.</text>
</comment>
<dbReference type="AlphaFoldDB" id="A0A5B8LXJ6"/>
<protein>
    <submittedName>
        <fullName evidence="3">Enoyl-CoA hydratase/isomerase family protein</fullName>
    </submittedName>
</protein>
<dbReference type="CDD" id="cd06558">
    <property type="entry name" value="crotonase-like"/>
    <property type="match status" value="1"/>
</dbReference>
<dbReference type="Pfam" id="PF00378">
    <property type="entry name" value="ECH_1"/>
    <property type="match status" value="1"/>
</dbReference>
<dbReference type="RefSeq" id="WP_146292055.1">
    <property type="nucleotide sequence ID" value="NZ_CP042304.1"/>
</dbReference>
<keyword evidence="4" id="KW-1185">Reference proteome</keyword>
<dbReference type="Gene3D" id="3.90.226.10">
    <property type="entry name" value="2-enoyl-CoA Hydratase, Chain A, domain 1"/>
    <property type="match status" value="1"/>
</dbReference>
<dbReference type="PROSITE" id="PS00166">
    <property type="entry name" value="ENOYL_COA_HYDRATASE"/>
    <property type="match status" value="1"/>
</dbReference>
<dbReference type="EMBL" id="CP042304">
    <property type="protein sequence ID" value="QDZ12746.1"/>
    <property type="molecule type" value="Genomic_DNA"/>
</dbReference>
<proteinExistence type="inferred from homology"/>
<evidence type="ECO:0000256" key="1">
    <source>
        <dbReference type="ARBA" id="ARBA00005254"/>
    </source>
</evidence>
<accession>A0A5B8LXJ6</accession>
<dbReference type="InterPro" id="IPR001753">
    <property type="entry name" value="Enoyl-CoA_hydra/iso"/>
</dbReference>
<dbReference type="PANTHER" id="PTHR11941:SF54">
    <property type="entry name" value="ENOYL-COA HYDRATASE, MITOCHONDRIAL"/>
    <property type="match status" value="1"/>
</dbReference>
<reference evidence="3 4" key="1">
    <citation type="submission" date="2019-07" db="EMBL/GenBank/DDBJ databases">
        <title>Full genome sequence of Devosia sp. Gsoil 520.</title>
        <authorList>
            <person name="Im W.-T."/>
        </authorList>
    </citation>
    <scope>NUCLEOTIDE SEQUENCE [LARGE SCALE GENOMIC DNA]</scope>
    <source>
        <strain evidence="3 4">Gsoil 520</strain>
    </source>
</reference>
<dbReference type="GO" id="GO:0006635">
    <property type="term" value="P:fatty acid beta-oxidation"/>
    <property type="evidence" value="ECO:0007669"/>
    <property type="project" value="TreeGrafter"/>
</dbReference>
<evidence type="ECO:0000313" key="4">
    <source>
        <dbReference type="Proteomes" id="UP000315364"/>
    </source>
</evidence>
<sequence length="251" mass="25936">MSDSPPPILIADDEACRIVTLNRPQRRNALGTEGMLRLAEAFADAAADPEIRAVVLTGAPPAFCAGSDLKELGGLNAAGMAEHEAATAAIARGIGELDVPVIAAVEGYALGGGCILALSCDLVVSASNVRWSMPEVANGWLPPWGLEALVARVGLVRARAMVWDAFDCDGTEAHRLGLADAVTAPGEALAKAIAMGKRLAGRPASAVVSAKRYFAGLRLDAERLDAVASQHFQQDAGSISAQAVLARFSGR</sequence>
<dbReference type="OrthoDB" id="9795727at2"/>